<accession>A0A402C249</accession>
<dbReference type="AlphaFoldDB" id="A0A402C249"/>
<dbReference type="EMBL" id="BHYM01000010">
    <property type="protein sequence ID" value="GCE37660.1"/>
    <property type="molecule type" value="Genomic_DNA"/>
</dbReference>
<keyword evidence="2" id="KW-1185">Reference proteome</keyword>
<protein>
    <recommendedName>
        <fullName evidence="3">Fe-S oxidoreductase</fullName>
    </recommendedName>
</protein>
<name>A0A402C249_RHOWR</name>
<organism evidence="1 2">
    <name type="scientific">Rhodococcus wratislaviensis</name>
    <name type="common">Tsukamurella wratislaviensis</name>
    <dbReference type="NCBI Taxonomy" id="44752"/>
    <lineage>
        <taxon>Bacteria</taxon>
        <taxon>Bacillati</taxon>
        <taxon>Actinomycetota</taxon>
        <taxon>Actinomycetes</taxon>
        <taxon>Mycobacteriales</taxon>
        <taxon>Nocardiaceae</taxon>
        <taxon>Rhodococcus</taxon>
    </lineage>
</organism>
<evidence type="ECO:0000313" key="2">
    <source>
        <dbReference type="Proteomes" id="UP000287519"/>
    </source>
</evidence>
<evidence type="ECO:0000313" key="1">
    <source>
        <dbReference type="EMBL" id="GCE37660.1"/>
    </source>
</evidence>
<proteinExistence type="predicted"/>
<dbReference type="Proteomes" id="UP000287519">
    <property type="component" value="Unassembled WGS sequence"/>
</dbReference>
<comment type="caution">
    <text evidence="1">The sequence shown here is derived from an EMBL/GenBank/DDBJ whole genome shotgun (WGS) entry which is preliminary data.</text>
</comment>
<evidence type="ECO:0008006" key="3">
    <source>
        <dbReference type="Google" id="ProtNLM"/>
    </source>
</evidence>
<reference evidence="1 2" key="1">
    <citation type="submission" date="2018-11" db="EMBL/GenBank/DDBJ databases">
        <title>Microbial catabolism of amino acid.</title>
        <authorList>
            <person name="Hibi M."/>
            <person name="Ogawa J."/>
        </authorList>
    </citation>
    <scope>NUCLEOTIDE SEQUENCE [LARGE SCALE GENOMIC DNA]</scope>
    <source>
        <strain evidence="1 2">C31-06</strain>
    </source>
</reference>
<gene>
    <name evidence="1" type="ORF">Rhow_000236</name>
</gene>
<sequence length="120" mass="13216">MPMIRASRGNPQSAAITRLALAYARLWGARIAFDDEFGLFVCSGMRGGYARGGTTIGGAFLTGKEPARSLLRHEAVHADQWATYGWTFALRYLFEESRHRGARNRFEIAAGLADGGYRDS</sequence>